<evidence type="ECO:0000313" key="9">
    <source>
        <dbReference type="EMBL" id="RXM35267.1"/>
    </source>
</evidence>
<evidence type="ECO:0000256" key="3">
    <source>
        <dbReference type="ARBA" id="ARBA00022771"/>
    </source>
</evidence>
<accession>A0A444UJ99</accession>
<sequence length="668" mass="75240">METCFRSEISFPGFKERYSTSSLDSGCSDSFQTSTYEADKSKEDKQKPVAEHQTFLEQSTENLAKCSPVYSSRTKNEFQRSPLCCSEQDKKGKNVSSGFYETPRPSKKDASLRRRLLMSKAATGGSKDNLTTSVDSRLSFNISSFEESGSNEVIEFPENEHFEALATSTLKTEEPVSSCRKKRFLFSQMRTSTVEEPKSANRQPPVPEWLTPVQFGTQNELDESIISCFTHGHRSQELLMTPQSNKFSKPIQDKFITPVSNLAAKFQLNLSVLSTPPVTPIVKLDAAIPEDSGFNSLGLDKSEDSILDHYGSFEELLPHKCKETPKVLKAKRRSWLERLRRLSTLKERGSQSEERVDSNTSVTKDLQSLGKVKKEPVAEEDYELFNETTPRNGSVLRLEDLTRTPALQAVHAMCLRSARKVPRHTTVEDLLGLSEGSKPFETTMPLAGLIGRNMGLRELDFLAELKRRNLRHVLSLILNCLSPEDIYRFGQVSEVWNEIVLQDKMKNRIRRSYMKQLKAVAEQESQTHVPDVETRLNLLSRSALRSVQSQATVLGTPISGPNGLPFTPTGGSNGKQLASKHDAYLKVARTLFNDESLWPCPRCQCPARCHPVKKQGICSREECAFDFCTYCFCAFHGSKECRSPSTKRRTENEMLPGSAKSKRNLKRL</sequence>
<dbReference type="EMBL" id="SCEB01214449">
    <property type="protein sequence ID" value="RXM35267.1"/>
    <property type="molecule type" value="Genomic_DNA"/>
</dbReference>
<comment type="caution">
    <text evidence="9">The sequence shown here is derived from an EMBL/GenBank/DDBJ whole genome shotgun (WGS) entry which is preliminary data.</text>
</comment>
<feature type="region of interest" description="Disordered" evidence="7">
    <location>
        <begin position="87"/>
        <end position="112"/>
    </location>
</feature>
<evidence type="ECO:0000256" key="1">
    <source>
        <dbReference type="ARBA" id="ARBA00004906"/>
    </source>
</evidence>
<evidence type="ECO:0000256" key="2">
    <source>
        <dbReference type="ARBA" id="ARBA00022723"/>
    </source>
</evidence>
<feature type="region of interest" description="Disordered" evidence="7">
    <location>
        <begin position="346"/>
        <end position="372"/>
    </location>
</feature>
<dbReference type="GO" id="GO:0005634">
    <property type="term" value="C:nucleus"/>
    <property type="evidence" value="ECO:0007669"/>
    <property type="project" value="TreeGrafter"/>
</dbReference>
<dbReference type="InterPro" id="IPR047147">
    <property type="entry name" value="FBX5_43"/>
</dbReference>
<dbReference type="SUPFAM" id="SSF81383">
    <property type="entry name" value="F-box domain"/>
    <property type="match status" value="1"/>
</dbReference>
<evidence type="ECO:0000313" key="10">
    <source>
        <dbReference type="Proteomes" id="UP000289886"/>
    </source>
</evidence>
<comment type="pathway">
    <text evidence="1">Protein modification; protein ubiquitination.</text>
</comment>
<keyword evidence="4" id="KW-0833">Ubl conjugation pathway</keyword>
<feature type="compositionally biased region" description="Basic and acidic residues" evidence="7">
    <location>
        <begin position="346"/>
        <end position="357"/>
    </location>
</feature>
<protein>
    <submittedName>
        <fullName evidence="9">F-box only protein 43</fullName>
    </submittedName>
</protein>
<dbReference type="GO" id="GO:0045835">
    <property type="term" value="P:negative regulation of meiotic nuclear division"/>
    <property type="evidence" value="ECO:0007669"/>
    <property type="project" value="InterPro"/>
</dbReference>
<dbReference type="PANTHER" id="PTHR15493">
    <property type="entry name" value="F-BOX ONLY PROTEIN 5 AND 43"/>
    <property type="match status" value="1"/>
</dbReference>
<dbReference type="UniPathway" id="UPA00143"/>
<dbReference type="Proteomes" id="UP000289886">
    <property type="component" value="Unassembled WGS sequence"/>
</dbReference>
<name>A0A444UJ99_ACIRT</name>
<evidence type="ECO:0000256" key="4">
    <source>
        <dbReference type="ARBA" id="ARBA00022786"/>
    </source>
</evidence>
<evidence type="ECO:0000256" key="5">
    <source>
        <dbReference type="ARBA" id="ARBA00022833"/>
    </source>
</evidence>
<keyword evidence="10" id="KW-1185">Reference proteome</keyword>
<dbReference type="PROSITE" id="PS51872">
    <property type="entry name" value="ZF_ZBR"/>
    <property type="match status" value="1"/>
</dbReference>
<dbReference type="PANTHER" id="PTHR15493:SF1">
    <property type="entry name" value="F-BOX ONLY PROTEIN 43"/>
    <property type="match status" value="1"/>
</dbReference>
<keyword evidence="5" id="KW-0862">Zinc</keyword>
<keyword evidence="3 6" id="KW-0863">Zinc-finger</keyword>
<dbReference type="Gene3D" id="2.20.25.20">
    <property type="match status" value="1"/>
</dbReference>
<dbReference type="FunFam" id="2.20.25.20:FF:000006">
    <property type="entry name" value="F-box only protein 5"/>
    <property type="match status" value="1"/>
</dbReference>
<dbReference type="InterPro" id="IPR044064">
    <property type="entry name" value="ZF_ZBR"/>
</dbReference>
<dbReference type="GO" id="GO:0007088">
    <property type="term" value="P:regulation of mitotic nuclear division"/>
    <property type="evidence" value="ECO:0007669"/>
    <property type="project" value="InterPro"/>
</dbReference>
<feature type="compositionally biased region" description="Basic and acidic residues" evidence="7">
    <location>
        <begin position="640"/>
        <end position="652"/>
    </location>
</feature>
<dbReference type="CDD" id="cd20365">
    <property type="entry name" value="BRcat_RBR_FBXO43"/>
    <property type="match status" value="1"/>
</dbReference>
<keyword evidence="2" id="KW-0479">Metal-binding</keyword>
<dbReference type="AlphaFoldDB" id="A0A444UJ99"/>
<reference evidence="9 10" key="1">
    <citation type="submission" date="2019-01" db="EMBL/GenBank/DDBJ databases">
        <title>Draft Genome and Complete Hox-Cluster Characterization of the Sterlet Sturgeon (Acipenser ruthenus).</title>
        <authorList>
            <person name="Wei Q."/>
        </authorList>
    </citation>
    <scope>NUCLEOTIDE SEQUENCE [LARGE SCALE GENOMIC DNA]</scope>
    <source>
        <strain evidence="9">WHYD16114868_AA</strain>
        <tissue evidence="9">Blood</tissue>
    </source>
</reference>
<organism evidence="9 10">
    <name type="scientific">Acipenser ruthenus</name>
    <name type="common">Sterlet sturgeon</name>
    <dbReference type="NCBI Taxonomy" id="7906"/>
    <lineage>
        <taxon>Eukaryota</taxon>
        <taxon>Metazoa</taxon>
        <taxon>Chordata</taxon>
        <taxon>Craniata</taxon>
        <taxon>Vertebrata</taxon>
        <taxon>Euteleostomi</taxon>
        <taxon>Actinopterygii</taxon>
        <taxon>Chondrostei</taxon>
        <taxon>Acipenseriformes</taxon>
        <taxon>Acipenseridae</taxon>
        <taxon>Acipenser</taxon>
    </lineage>
</organism>
<evidence type="ECO:0000259" key="8">
    <source>
        <dbReference type="PROSITE" id="PS51872"/>
    </source>
</evidence>
<proteinExistence type="predicted"/>
<gene>
    <name evidence="9" type="ORF">EOD39_4195</name>
</gene>
<feature type="domain" description="ZBR-type" evidence="8">
    <location>
        <begin position="596"/>
        <end position="644"/>
    </location>
</feature>
<evidence type="ECO:0000256" key="6">
    <source>
        <dbReference type="PROSITE-ProRule" id="PRU01220"/>
    </source>
</evidence>
<dbReference type="InterPro" id="IPR036047">
    <property type="entry name" value="F-box-like_dom_sf"/>
</dbReference>
<evidence type="ECO:0000256" key="7">
    <source>
        <dbReference type="SAM" id="MobiDB-lite"/>
    </source>
</evidence>
<dbReference type="GO" id="GO:0008270">
    <property type="term" value="F:zinc ion binding"/>
    <property type="evidence" value="ECO:0007669"/>
    <property type="project" value="UniProtKB-KW"/>
</dbReference>
<feature type="region of interest" description="Disordered" evidence="7">
    <location>
        <begin position="640"/>
        <end position="668"/>
    </location>
</feature>
<dbReference type="GO" id="GO:0016567">
    <property type="term" value="P:protein ubiquitination"/>
    <property type="evidence" value="ECO:0007669"/>
    <property type="project" value="UniProtKB-UniPathway"/>
</dbReference>